<reference evidence="9 10" key="1">
    <citation type="submission" date="2022-09" db="EMBL/GenBank/DDBJ databases">
        <authorList>
            <person name="Kop L."/>
        </authorList>
    </citation>
    <scope>NUCLEOTIDE SEQUENCE [LARGE SCALE GENOMIC DNA]</scope>
    <source>
        <strain evidence="9 10">347</strain>
    </source>
</reference>
<dbReference type="Pfam" id="PF00072">
    <property type="entry name" value="Response_reg"/>
    <property type="match status" value="1"/>
</dbReference>
<dbReference type="SMART" id="SM00448">
    <property type="entry name" value="REC"/>
    <property type="match status" value="1"/>
</dbReference>
<dbReference type="InterPro" id="IPR027417">
    <property type="entry name" value="P-loop_NTPase"/>
</dbReference>
<dbReference type="PANTHER" id="PTHR32071:SF21">
    <property type="entry name" value="TRANSCRIPTIONAL REGULATORY PROTEIN FLGR"/>
    <property type="match status" value="1"/>
</dbReference>
<dbReference type="SUPFAM" id="SSF52172">
    <property type="entry name" value="CheY-like"/>
    <property type="match status" value="1"/>
</dbReference>
<dbReference type="PROSITE" id="PS00675">
    <property type="entry name" value="SIGMA54_INTERACT_1"/>
    <property type="match status" value="1"/>
</dbReference>
<accession>A0ABN8VZL7</accession>
<dbReference type="Pfam" id="PF02954">
    <property type="entry name" value="HTH_8"/>
    <property type="match status" value="1"/>
</dbReference>
<dbReference type="SMART" id="SM00382">
    <property type="entry name" value="AAA"/>
    <property type="match status" value="1"/>
</dbReference>
<keyword evidence="3" id="KW-0805">Transcription regulation</keyword>
<dbReference type="SUPFAM" id="SSF46689">
    <property type="entry name" value="Homeodomain-like"/>
    <property type="match status" value="1"/>
</dbReference>
<dbReference type="Gene3D" id="3.40.50.2300">
    <property type="match status" value="1"/>
</dbReference>
<evidence type="ECO:0000313" key="10">
    <source>
        <dbReference type="Proteomes" id="UP001157733"/>
    </source>
</evidence>
<evidence type="ECO:0000256" key="4">
    <source>
        <dbReference type="ARBA" id="ARBA00023125"/>
    </source>
</evidence>
<evidence type="ECO:0000259" key="7">
    <source>
        <dbReference type="PROSITE" id="PS50045"/>
    </source>
</evidence>
<keyword evidence="1" id="KW-0547">Nucleotide-binding</keyword>
<dbReference type="InterPro" id="IPR025662">
    <property type="entry name" value="Sigma_54_int_dom_ATP-bd_1"/>
</dbReference>
<dbReference type="RefSeq" id="WP_282012074.1">
    <property type="nucleotide sequence ID" value="NZ_OX336137.1"/>
</dbReference>
<dbReference type="Pfam" id="PF00158">
    <property type="entry name" value="Sigma54_activat"/>
    <property type="match status" value="1"/>
</dbReference>
<sequence>MKSQRRILIVDDEADMRAALTAALKREGHTLKTAENGKDALALVEIEDFDLVISDVKMPKMTGAELLKAVKELKPETRIIMMTAYGTIDNAVESMKQGAFDYLLKPFSADILVSTVTRALQTESAPGATQGDAGAAADDAEAIDPRQIVTQNKTMQELLTFAGNVAYSQSTVLISGETGTGKELFARYIHQCSPRAGKPFLAVNCAALPEGLLESELFGHEKGSFTGAITAKQGKFELAHGGTLLLDEVTEMTLPLQAKLLRVLQEHEVDKVGGKEPIPVNVRVIATTNRDPKALIAEQKFREDLYYRLNVIPLKLPPLRERKEDIPVLADHFAKKHGQRNNKTIVGVADETKKLLQKYQWQGNVREFENIMERAVLLCHADTIQPSNLFMDDDAATAAQPASANGSSPLGEFRGTLHEMERELILRTLEETEGNKTKAAEQLGISIRTLRNKLSEYKEKA</sequence>
<dbReference type="Gene3D" id="1.10.10.60">
    <property type="entry name" value="Homeodomain-like"/>
    <property type="match status" value="1"/>
</dbReference>
<feature type="domain" description="Response regulatory" evidence="8">
    <location>
        <begin position="6"/>
        <end position="120"/>
    </location>
</feature>
<evidence type="ECO:0000256" key="5">
    <source>
        <dbReference type="ARBA" id="ARBA00023163"/>
    </source>
</evidence>
<evidence type="ECO:0000256" key="1">
    <source>
        <dbReference type="ARBA" id="ARBA00022741"/>
    </source>
</evidence>
<organism evidence="9 10">
    <name type="scientific">Nitrospina watsonii</name>
    <dbReference type="NCBI Taxonomy" id="1323948"/>
    <lineage>
        <taxon>Bacteria</taxon>
        <taxon>Pseudomonadati</taxon>
        <taxon>Nitrospinota/Tectimicrobiota group</taxon>
        <taxon>Nitrospinota</taxon>
        <taxon>Nitrospinia</taxon>
        <taxon>Nitrospinales</taxon>
        <taxon>Nitrospinaceae</taxon>
        <taxon>Nitrospina</taxon>
    </lineage>
</organism>
<dbReference type="EMBL" id="OX336137">
    <property type="protein sequence ID" value="CAI2719227.1"/>
    <property type="molecule type" value="Genomic_DNA"/>
</dbReference>
<evidence type="ECO:0000313" key="9">
    <source>
        <dbReference type="EMBL" id="CAI2719227.1"/>
    </source>
</evidence>
<dbReference type="PROSITE" id="PS50045">
    <property type="entry name" value="SIGMA54_INTERACT_4"/>
    <property type="match status" value="1"/>
</dbReference>
<dbReference type="Proteomes" id="UP001157733">
    <property type="component" value="Chromosome"/>
</dbReference>
<keyword evidence="10" id="KW-1185">Reference proteome</keyword>
<dbReference type="PANTHER" id="PTHR32071">
    <property type="entry name" value="TRANSCRIPTIONAL REGULATORY PROTEIN"/>
    <property type="match status" value="1"/>
</dbReference>
<dbReference type="PRINTS" id="PR01590">
    <property type="entry name" value="HTHFIS"/>
</dbReference>
<dbReference type="InterPro" id="IPR011006">
    <property type="entry name" value="CheY-like_superfamily"/>
</dbReference>
<protein>
    <submittedName>
        <fullName evidence="9">Regulatory protein AtoC</fullName>
    </submittedName>
</protein>
<dbReference type="SUPFAM" id="SSF52540">
    <property type="entry name" value="P-loop containing nucleoside triphosphate hydrolases"/>
    <property type="match status" value="1"/>
</dbReference>
<dbReference type="PROSITE" id="PS50110">
    <property type="entry name" value="RESPONSE_REGULATORY"/>
    <property type="match status" value="1"/>
</dbReference>
<evidence type="ECO:0000256" key="2">
    <source>
        <dbReference type="ARBA" id="ARBA00022840"/>
    </source>
</evidence>
<gene>
    <name evidence="9" type="primary">atoC</name>
    <name evidence="9" type="ORF">NSPWAT_2371</name>
</gene>
<keyword evidence="2" id="KW-0067">ATP-binding</keyword>
<dbReference type="InterPro" id="IPR058031">
    <property type="entry name" value="AAA_lid_NorR"/>
</dbReference>
<dbReference type="Gene3D" id="3.40.50.300">
    <property type="entry name" value="P-loop containing nucleotide triphosphate hydrolases"/>
    <property type="match status" value="1"/>
</dbReference>
<feature type="modified residue" description="4-aspartylphosphate" evidence="6">
    <location>
        <position position="55"/>
    </location>
</feature>
<name>A0ABN8VZL7_9BACT</name>
<keyword evidence="5" id="KW-0804">Transcription</keyword>
<dbReference type="InterPro" id="IPR009057">
    <property type="entry name" value="Homeodomain-like_sf"/>
</dbReference>
<dbReference type="Gene3D" id="1.10.8.60">
    <property type="match status" value="1"/>
</dbReference>
<evidence type="ECO:0000256" key="6">
    <source>
        <dbReference type="PROSITE-ProRule" id="PRU00169"/>
    </source>
</evidence>
<dbReference type="CDD" id="cd00009">
    <property type="entry name" value="AAA"/>
    <property type="match status" value="1"/>
</dbReference>
<dbReference type="Pfam" id="PF25601">
    <property type="entry name" value="AAA_lid_14"/>
    <property type="match status" value="1"/>
</dbReference>
<dbReference type="InterPro" id="IPR002078">
    <property type="entry name" value="Sigma_54_int"/>
</dbReference>
<feature type="domain" description="Sigma-54 factor interaction" evidence="7">
    <location>
        <begin position="148"/>
        <end position="377"/>
    </location>
</feature>
<dbReference type="PROSITE" id="PS00676">
    <property type="entry name" value="SIGMA54_INTERACT_2"/>
    <property type="match status" value="1"/>
</dbReference>
<dbReference type="InterPro" id="IPR025943">
    <property type="entry name" value="Sigma_54_int_dom_ATP-bd_2"/>
</dbReference>
<proteinExistence type="predicted"/>
<keyword evidence="4" id="KW-0238">DNA-binding</keyword>
<keyword evidence="6" id="KW-0597">Phosphoprotein</keyword>
<dbReference type="InterPro" id="IPR003593">
    <property type="entry name" value="AAA+_ATPase"/>
</dbReference>
<dbReference type="InterPro" id="IPR001789">
    <property type="entry name" value="Sig_transdc_resp-reg_receiver"/>
</dbReference>
<evidence type="ECO:0000259" key="8">
    <source>
        <dbReference type="PROSITE" id="PS50110"/>
    </source>
</evidence>
<evidence type="ECO:0000256" key="3">
    <source>
        <dbReference type="ARBA" id="ARBA00023015"/>
    </source>
</evidence>
<dbReference type="InterPro" id="IPR002197">
    <property type="entry name" value="HTH_Fis"/>
</dbReference>